<dbReference type="EMBL" id="SJPT01000003">
    <property type="protein sequence ID" value="TWU24075.1"/>
    <property type="molecule type" value="Genomic_DNA"/>
</dbReference>
<dbReference type="AlphaFoldDB" id="A0A5C6CIW6"/>
<proteinExistence type="predicted"/>
<gene>
    <name evidence="1" type="ORF">Pla52o_19980</name>
</gene>
<reference evidence="1 2" key="1">
    <citation type="submission" date="2019-02" db="EMBL/GenBank/DDBJ databases">
        <title>Deep-cultivation of Planctomycetes and their phenomic and genomic characterization uncovers novel biology.</title>
        <authorList>
            <person name="Wiegand S."/>
            <person name="Jogler M."/>
            <person name="Boedeker C."/>
            <person name="Pinto D."/>
            <person name="Vollmers J."/>
            <person name="Rivas-Marin E."/>
            <person name="Kohn T."/>
            <person name="Peeters S.H."/>
            <person name="Heuer A."/>
            <person name="Rast P."/>
            <person name="Oberbeckmann S."/>
            <person name="Bunk B."/>
            <person name="Jeske O."/>
            <person name="Meyerdierks A."/>
            <person name="Storesund J.E."/>
            <person name="Kallscheuer N."/>
            <person name="Luecker S."/>
            <person name="Lage O.M."/>
            <person name="Pohl T."/>
            <person name="Merkel B.J."/>
            <person name="Hornburger P."/>
            <person name="Mueller R.-W."/>
            <person name="Bruemmer F."/>
            <person name="Labrenz M."/>
            <person name="Spormann A.M."/>
            <person name="Op Den Camp H."/>
            <person name="Overmann J."/>
            <person name="Amann R."/>
            <person name="Jetten M.S.M."/>
            <person name="Mascher T."/>
            <person name="Medema M.H."/>
            <person name="Devos D.P."/>
            <person name="Kaster A.-K."/>
            <person name="Ovreas L."/>
            <person name="Rohde M."/>
            <person name="Galperin M.Y."/>
            <person name="Jogler C."/>
        </authorList>
    </citation>
    <scope>NUCLEOTIDE SEQUENCE [LARGE SCALE GENOMIC DNA]</scope>
    <source>
        <strain evidence="1 2">Pla52o</strain>
    </source>
</reference>
<accession>A0A5C6CIW6</accession>
<keyword evidence="2" id="KW-1185">Reference proteome</keyword>
<dbReference type="Proteomes" id="UP000316304">
    <property type="component" value="Unassembled WGS sequence"/>
</dbReference>
<evidence type="ECO:0000313" key="1">
    <source>
        <dbReference type="EMBL" id="TWU24075.1"/>
    </source>
</evidence>
<protein>
    <submittedName>
        <fullName evidence="1">Uncharacterized protein</fullName>
    </submittedName>
</protein>
<dbReference type="RefSeq" id="WP_197169126.1">
    <property type="nucleotide sequence ID" value="NZ_SJPT01000003.1"/>
</dbReference>
<name>A0A5C6CIW6_9BACT</name>
<organism evidence="1 2">
    <name type="scientific">Novipirellula galeiformis</name>
    <dbReference type="NCBI Taxonomy" id="2528004"/>
    <lineage>
        <taxon>Bacteria</taxon>
        <taxon>Pseudomonadati</taxon>
        <taxon>Planctomycetota</taxon>
        <taxon>Planctomycetia</taxon>
        <taxon>Pirellulales</taxon>
        <taxon>Pirellulaceae</taxon>
        <taxon>Novipirellula</taxon>
    </lineage>
</organism>
<comment type="caution">
    <text evidence="1">The sequence shown here is derived from an EMBL/GenBank/DDBJ whole genome shotgun (WGS) entry which is preliminary data.</text>
</comment>
<sequence>MLHSIKQAIARYCAPAHDIRERDAMSISLHDCIRLIEQHQQTESNCPD</sequence>
<evidence type="ECO:0000313" key="2">
    <source>
        <dbReference type="Proteomes" id="UP000316304"/>
    </source>
</evidence>